<comment type="similarity">
    <text evidence="1">Belongs to the ABC transporter superfamily.</text>
</comment>
<sequence>MASIVEVKQLTKIYRDKERGEVRAADEVSFNCARGEIFGILGPNGAGKTTTLRMLSTVIRPTTGTALINEYDIVEQPQQVRASIGFLSSTTGLFPRMTPLEILNYFGRLHHVPAQKLKQQVEKLVSIFEMDQFMNVRSDRLSTGMKQKVSIGRTLIHDPPVLFFDEPTVGLDILVASTMMKFIQNCRREKRAVIFSTHTMSEAEKLCDRLAIIHQGRIHAIGSLKELQARTGKRFLEDIFIDLIRNDGGINE</sequence>
<evidence type="ECO:0000256" key="1">
    <source>
        <dbReference type="ARBA" id="ARBA00005417"/>
    </source>
</evidence>
<gene>
    <name evidence="6" type="ORF">ACFL27_12515</name>
</gene>
<accession>A0ABV6YXV0</accession>
<evidence type="ECO:0000313" key="7">
    <source>
        <dbReference type="Proteomes" id="UP001594351"/>
    </source>
</evidence>
<keyword evidence="2" id="KW-0813">Transport</keyword>
<feature type="domain" description="ABC transporter" evidence="5">
    <location>
        <begin position="5"/>
        <end position="240"/>
    </location>
</feature>
<evidence type="ECO:0000313" key="6">
    <source>
        <dbReference type="EMBL" id="MFC1851009.1"/>
    </source>
</evidence>
<evidence type="ECO:0000256" key="3">
    <source>
        <dbReference type="ARBA" id="ARBA00022741"/>
    </source>
</evidence>
<dbReference type="Gene3D" id="3.40.50.300">
    <property type="entry name" value="P-loop containing nucleotide triphosphate hydrolases"/>
    <property type="match status" value="1"/>
</dbReference>
<dbReference type="Proteomes" id="UP001594351">
    <property type="component" value="Unassembled WGS sequence"/>
</dbReference>
<dbReference type="InterPro" id="IPR003593">
    <property type="entry name" value="AAA+_ATPase"/>
</dbReference>
<evidence type="ECO:0000256" key="2">
    <source>
        <dbReference type="ARBA" id="ARBA00022448"/>
    </source>
</evidence>
<comment type="caution">
    <text evidence="6">The sequence shown here is derived from an EMBL/GenBank/DDBJ whole genome shotgun (WGS) entry which is preliminary data.</text>
</comment>
<dbReference type="GO" id="GO:0005524">
    <property type="term" value="F:ATP binding"/>
    <property type="evidence" value="ECO:0007669"/>
    <property type="project" value="UniProtKB-KW"/>
</dbReference>
<protein>
    <submittedName>
        <fullName evidence="6">ABC transporter ATP-binding protein</fullName>
    </submittedName>
</protein>
<dbReference type="SUPFAM" id="SSF52540">
    <property type="entry name" value="P-loop containing nucleoside triphosphate hydrolases"/>
    <property type="match status" value="1"/>
</dbReference>
<keyword evidence="4 6" id="KW-0067">ATP-binding</keyword>
<keyword evidence="3" id="KW-0547">Nucleotide-binding</keyword>
<keyword evidence="7" id="KW-1185">Reference proteome</keyword>
<dbReference type="Pfam" id="PF00005">
    <property type="entry name" value="ABC_tran"/>
    <property type="match status" value="1"/>
</dbReference>
<dbReference type="PROSITE" id="PS50893">
    <property type="entry name" value="ABC_TRANSPORTER_2"/>
    <property type="match status" value="1"/>
</dbReference>
<name>A0ABV6YXV0_UNCC1</name>
<reference evidence="6 7" key="1">
    <citation type="submission" date="2024-09" db="EMBL/GenBank/DDBJ databases">
        <title>Laminarin stimulates single cell rates of sulfate reduction while oxygen inhibits transcriptomic activity in coastal marine sediment.</title>
        <authorList>
            <person name="Lindsay M."/>
            <person name="Orcutt B."/>
            <person name="Emerson D."/>
            <person name="Stepanauskas R."/>
            <person name="D'Angelo T."/>
        </authorList>
    </citation>
    <scope>NUCLEOTIDE SEQUENCE [LARGE SCALE GENOMIC DNA]</scope>
    <source>
        <strain evidence="6">SAG AM-311-K15</strain>
    </source>
</reference>
<dbReference type="InterPro" id="IPR050763">
    <property type="entry name" value="ABC_transporter_ATP-binding"/>
</dbReference>
<dbReference type="PANTHER" id="PTHR42711">
    <property type="entry name" value="ABC TRANSPORTER ATP-BINDING PROTEIN"/>
    <property type="match status" value="1"/>
</dbReference>
<dbReference type="InterPro" id="IPR003439">
    <property type="entry name" value="ABC_transporter-like_ATP-bd"/>
</dbReference>
<dbReference type="EMBL" id="JBHPBY010000143">
    <property type="protein sequence ID" value="MFC1851009.1"/>
    <property type="molecule type" value="Genomic_DNA"/>
</dbReference>
<evidence type="ECO:0000259" key="5">
    <source>
        <dbReference type="PROSITE" id="PS50893"/>
    </source>
</evidence>
<dbReference type="SMART" id="SM00382">
    <property type="entry name" value="AAA"/>
    <property type="match status" value="1"/>
</dbReference>
<organism evidence="6 7">
    <name type="scientific">candidate division CSSED10-310 bacterium</name>
    <dbReference type="NCBI Taxonomy" id="2855610"/>
    <lineage>
        <taxon>Bacteria</taxon>
        <taxon>Bacteria division CSSED10-310</taxon>
    </lineage>
</organism>
<dbReference type="InterPro" id="IPR027417">
    <property type="entry name" value="P-loop_NTPase"/>
</dbReference>
<proteinExistence type="inferred from homology"/>
<dbReference type="PANTHER" id="PTHR42711:SF5">
    <property type="entry name" value="ABC TRANSPORTER ATP-BINDING PROTEIN NATA"/>
    <property type="match status" value="1"/>
</dbReference>
<evidence type="ECO:0000256" key="4">
    <source>
        <dbReference type="ARBA" id="ARBA00022840"/>
    </source>
</evidence>